<keyword evidence="1" id="KW-0712">Selenocysteine</keyword>
<proteinExistence type="predicted"/>
<dbReference type="RefSeq" id="WP_254006381.1">
    <property type="nucleotide sequence ID" value="NZ_OW659477.1"/>
</dbReference>
<dbReference type="NCBIfam" id="NF041545">
    <property type="entry name" value="GrdB_like_no_Se"/>
    <property type="match status" value="1"/>
</dbReference>
<reference evidence="4" key="1">
    <citation type="submission" date="2022-04" db="EMBL/GenBank/DDBJ databases">
        <authorList>
            <person name="Forde T."/>
        </authorList>
    </citation>
    <scope>NUCLEOTIDE SEQUENCE</scope>
    <source>
        <strain evidence="4">A18Y016a</strain>
        <strain evidence="3">A18Y020d</strain>
    </source>
</reference>
<evidence type="ECO:0000313" key="6">
    <source>
        <dbReference type="Proteomes" id="UP001154111"/>
    </source>
</evidence>
<accession>A0AAU9VIY3</accession>
<keyword evidence="2 4" id="KW-0560">Oxidoreductase</keyword>
<evidence type="ECO:0000256" key="1">
    <source>
        <dbReference type="ARBA" id="ARBA00022933"/>
    </source>
</evidence>
<evidence type="ECO:0000313" key="3">
    <source>
        <dbReference type="EMBL" id="CAH2762107.1"/>
    </source>
</evidence>
<dbReference type="AlphaFoldDB" id="A0AAU9VIY3"/>
<dbReference type="EMBL" id="OW659477">
    <property type="protein sequence ID" value="CAH2762132.1"/>
    <property type="molecule type" value="Genomic_DNA"/>
</dbReference>
<dbReference type="GO" id="GO:0030699">
    <property type="term" value="F:glycine reductase activity"/>
    <property type="evidence" value="ECO:0007669"/>
    <property type="project" value="UniProtKB-EC"/>
</dbReference>
<keyword evidence="5" id="KW-1185">Reference proteome</keyword>
<name>A0AAU9VIY3_9FIRM</name>
<evidence type="ECO:0000313" key="5">
    <source>
        <dbReference type="Proteomes" id="UP001154095"/>
    </source>
</evidence>
<dbReference type="EMBL" id="OW659496">
    <property type="protein sequence ID" value="CAH2762107.1"/>
    <property type="molecule type" value="Genomic_DNA"/>
</dbReference>
<dbReference type="Pfam" id="PF07355">
    <property type="entry name" value="GRDB"/>
    <property type="match status" value="1"/>
</dbReference>
<gene>
    <name evidence="4" type="primary">grdB</name>
    <name evidence="4" type="ORF">ERYAMS2_01050</name>
    <name evidence="3" type="ORF">ERYAMS_00757</name>
</gene>
<evidence type="ECO:0000313" key="4">
    <source>
        <dbReference type="EMBL" id="CAH2762132.1"/>
    </source>
</evidence>
<dbReference type="InterPro" id="IPR010187">
    <property type="entry name" value="Various_sel_PB"/>
</dbReference>
<dbReference type="Proteomes" id="UP001154095">
    <property type="component" value="Chromosome"/>
</dbReference>
<protein>
    <submittedName>
        <fullName evidence="4">Glycine/betaine/sarcosine/D-proline family reductase selenoprotein B</fullName>
        <ecNumber evidence="4">1.21.4.2</ecNumber>
    </submittedName>
</protein>
<dbReference type="InterPro" id="IPR048083">
    <property type="entry name" value="GrdB-like"/>
</dbReference>
<organism evidence="4 6">
    <name type="scientific">Erysipelothrix amsterdamensis</name>
    <dbReference type="NCBI Taxonomy" id="2929157"/>
    <lineage>
        <taxon>Bacteria</taxon>
        <taxon>Bacillati</taxon>
        <taxon>Bacillota</taxon>
        <taxon>Erysipelotrichia</taxon>
        <taxon>Erysipelotrichales</taxon>
        <taxon>Erysipelotrichaceae</taxon>
        <taxon>Erysipelothrix</taxon>
    </lineage>
</organism>
<evidence type="ECO:0000256" key="2">
    <source>
        <dbReference type="ARBA" id="ARBA00023002"/>
    </source>
</evidence>
<sequence length="172" mass="19399">MRVLLFFDQTQAGAGGKERPNVELAVEKGGIGSYHMFEKYIKQEGGLVLATMYCGNGYFFDHEEEVKRKVAGLATKLKADIVLCGPCFDYPDYSRMSAILAQYIEENTDTKAVAMFSKENEEVIKQYKYSVRIIKMPRKGGTGLNESLENMSKVLKAVVEDQPKSSYESFIY</sequence>
<dbReference type="EC" id="1.21.4.2" evidence="4"/>
<dbReference type="Proteomes" id="UP001154111">
    <property type="component" value="Chromosome"/>
</dbReference>